<name>A0A9Q3VWW0_9ACTN</name>
<organism evidence="1 2">
    <name type="scientific">Streptomyces guryensis</name>
    <dbReference type="NCBI Taxonomy" id="2886947"/>
    <lineage>
        <taxon>Bacteria</taxon>
        <taxon>Bacillati</taxon>
        <taxon>Actinomycetota</taxon>
        <taxon>Actinomycetes</taxon>
        <taxon>Kitasatosporales</taxon>
        <taxon>Streptomycetaceae</taxon>
        <taxon>Streptomyces</taxon>
    </lineage>
</organism>
<sequence>MRDEPRPDEPWSVLEPWEAVGARLVVDEPAVKCWIEEVLPGESRPPHTHRHPWITVVLSGADGESRTPDGTLIAAGTAVEGTVRFNQPQLPFSHCMTNTSDRLLKLVAIELRTAPAAEEDGR</sequence>
<dbReference type="SUPFAM" id="SSF51182">
    <property type="entry name" value="RmlC-like cupins"/>
    <property type="match status" value="1"/>
</dbReference>
<dbReference type="EMBL" id="JAJSBI010000024">
    <property type="protein sequence ID" value="MCD9878933.1"/>
    <property type="molecule type" value="Genomic_DNA"/>
</dbReference>
<gene>
    <name evidence="1" type="ORF">LJ657_36075</name>
</gene>
<dbReference type="RefSeq" id="WP_232653133.1">
    <property type="nucleotide sequence ID" value="NZ_JAJSBI010000024.1"/>
</dbReference>
<evidence type="ECO:0000313" key="2">
    <source>
        <dbReference type="Proteomes" id="UP001108029"/>
    </source>
</evidence>
<accession>A0A9Q3VWW0</accession>
<protein>
    <recommendedName>
        <fullName evidence="3">Cupin domain-containing protein</fullName>
    </recommendedName>
</protein>
<dbReference type="AlphaFoldDB" id="A0A9Q3VWW0"/>
<keyword evidence="2" id="KW-1185">Reference proteome</keyword>
<evidence type="ECO:0000313" key="1">
    <source>
        <dbReference type="EMBL" id="MCD9878933.1"/>
    </source>
</evidence>
<dbReference type="InterPro" id="IPR011051">
    <property type="entry name" value="RmlC_Cupin_sf"/>
</dbReference>
<dbReference type="Gene3D" id="2.60.120.10">
    <property type="entry name" value="Jelly Rolls"/>
    <property type="match status" value="1"/>
</dbReference>
<dbReference type="InterPro" id="IPR014710">
    <property type="entry name" value="RmlC-like_jellyroll"/>
</dbReference>
<reference evidence="1" key="1">
    <citation type="submission" date="2021-12" db="EMBL/GenBank/DDBJ databases">
        <authorList>
            <person name="Lee J.-H."/>
            <person name="Kim S.-B."/>
        </authorList>
    </citation>
    <scope>NUCLEOTIDE SEQUENCE</scope>
    <source>
        <strain evidence="1">NR30</strain>
    </source>
</reference>
<proteinExistence type="predicted"/>
<dbReference type="Proteomes" id="UP001108029">
    <property type="component" value="Unassembled WGS sequence"/>
</dbReference>
<comment type="caution">
    <text evidence="1">The sequence shown here is derived from an EMBL/GenBank/DDBJ whole genome shotgun (WGS) entry which is preliminary data.</text>
</comment>
<evidence type="ECO:0008006" key="3">
    <source>
        <dbReference type="Google" id="ProtNLM"/>
    </source>
</evidence>